<proteinExistence type="predicted"/>
<keyword evidence="2" id="KW-0812">Transmembrane</keyword>
<reference evidence="8 9" key="1">
    <citation type="journal article" date="2019" name="J Genomics">
        <title>The Draft Genome of a Hydrogen-producing Cyanobacterium, Arthrospira platensis NIES-46.</title>
        <authorList>
            <person name="Suzuki S."/>
            <person name="Yamaguchi H."/>
            <person name="Kawachi M."/>
        </authorList>
    </citation>
    <scope>NUCLEOTIDE SEQUENCE [LARGE SCALE GENOMIC DNA]</scope>
    <source>
        <strain evidence="8 9">NIES-46</strain>
    </source>
</reference>
<dbReference type="NCBIfam" id="TIGR00231">
    <property type="entry name" value="small_GTP"/>
    <property type="match status" value="1"/>
</dbReference>
<comment type="subcellular location">
    <subcellularLocation>
        <location evidence="1">Membrane</location>
        <topology evidence="1">Multi-pass membrane protein</topology>
    </subcellularLocation>
</comment>
<dbReference type="RefSeq" id="WP_014275521.1">
    <property type="nucleotide sequence ID" value="NZ_BIMW01000039.1"/>
</dbReference>
<dbReference type="EMBL" id="BIMW01000039">
    <property type="protein sequence ID" value="GCE92808.1"/>
    <property type="molecule type" value="Genomic_DNA"/>
</dbReference>
<dbReference type="GeneID" id="301681770"/>
<organism evidence="8 9">
    <name type="scientific">Limnospira platensis NIES-46</name>
    <dbReference type="NCBI Taxonomy" id="1236695"/>
    <lineage>
        <taxon>Bacteria</taxon>
        <taxon>Bacillati</taxon>
        <taxon>Cyanobacteriota</taxon>
        <taxon>Cyanophyceae</taxon>
        <taxon>Oscillatoriophycideae</taxon>
        <taxon>Oscillatoriales</taxon>
        <taxon>Sirenicapillariaceae</taxon>
        <taxon>Limnospira</taxon>
    </lineage>
</organism>
<accession>A0A5M3T4A0</accession>
<dbReference type="InterPro" id="IPR027417">
    <property type="entry name" value="P-loop_NTPase"/>
</dbReference>
<evidence type="ECO:0000256" key="1">
    <source>
        <dbReference type="ARBA" id="ARBA00004141"/>
    </source>
</evidence>
<dbReference type="PANTHER" id="PTHR42714">
    <property type="entry name" value="TRNA MODIFICATION GTPASE GTPBP3"/>
    <property type="match status" value="1"/>
</dbReference>
<feature type="domain" description="G" evidence="7">
    <location>
        <begin position="63"/>
        <end position="181"/>
    </location>
</feature>
<dbReference type="CDD" id="cd00880">
    <property type="entry name" value="Era_like"/>
    <property type="match status" value="1"/>
</dbReference>
<keyword evidence="3" id="KW-0547">Nucleotide-binding</keyword>
<keyword evidence="4" id="KW-1133">Transmembrane helix</keyword>
<dbReference type="SUPFAM" id="SSF52540">
    <property type="entry name" value="P-loop containing nucleoside triphosphate hydrolases"/>
    <property type="match status" value="1"/>
</dbReference>
<dbReference type="Pfam" id="PF01926">
    <property type="entry name" value="MMR_HSR1"/>
    <property type="match status" value="1"/>
</dbReference>
<keyword evidence="5" id="KW-0342">GTP-binding</keyword>
<evidence type="ECO:0000256" key="2">
    <source>
        <dbReference type="ARBA" id="ARBA00022692"/>
    </source>
</evidence>
<gene>
    <name evidence="8" type="ORF">NIES46_08500</name>
</gene>
<evidence type="ECO:0000313" key="8">
    <source>
        <dbReference type="EMBL" id="GCE92808.1"/>
    </source>
</evidence>
<evidence type="ECO:0000256" key="6">
    <source>
        <dbReference type="ARBA" id="ARBA00023136"/>
    </source>
</evidence>
<name>A0A5M3T4A0_LIMPL</name>
<dbReference type="Gene3D" id="3.40.50.300">
    <property type="entry name" value="P-loop containing nucleotide triphosphate hydrolases"/>
    <property type="match status" value="1"/>
</dbReference>
<dbReference type="InterPro" id="IPR006073">
    <property type="entry name" value="GTP-bd"/>
</dbReference>
<dbReference type="PANTHER" id="PTHR42714:SF6">
    <property type="entry name" value="TRANSLATION INITIATION FACTOR IF-2"/>
    <property type="match status" value="1"/>
</dbReference>
<evidence type="ECO:0000256" key="4">
    <source>
        <dbReference type="ARBA" id="ARBA00022989"/>
    </source>
</evidence>
<comment type="caution">
    <text evidence="8">The sequence shown here is derived from an EMBL/GenBank/DDBJ whole genome shotgun (WGS) entry which is preliminary data.</text>
</comment>
<dbReference type="InterPro" id="IPR005225">
    <property type="entry name" value="Small_GTP-bd"/>
</dbReference>
<keyword evidence="6" id="KW-0472">Membrane</keyword>
<sequence length="451" mass="50004">MSRPDPSTAHFQRARSSLQQALKRYGQMRRQQDSRGSQLQATVQEQLDTLAVNLEKLDQGLIRIAAFGLVSRGKSAVLNALLGQRVLKTGPTHGVTQWPRSVRWTVRPEEIREVEPIDVELIDTPGLDEVAGQIRGEMAREVSRQADLILFVVSGDLTRTEYEAIAELKRTQKPLIIVFNKIDLYPESEQEAIYRNLQQLAVRGSAMVPSSIEIVRVAAEPTPLQVRVEWPNGRITQEWESPPPQIQELQRAIATIVYREGRSLLALNALVQAREADRMIARQTVRLQRAEAEDLIWKFTQYKAIAVAINPIAFLDVAGAFFADLLLIRALAKLYGLPITSYQAGKLWRQILASSGAILLGEVGSGLLLGIGKTGAGLVANFPGYAGAAITQAAIAGYGTYVVGRAAQVYLEQGCTWGEYGIDTVIQEIINQCDRETVIYRLRQEFDDFIG</sequence>
<evidence type="ECO:0000256" key="3">
    <source>
        <dbReference type="ARBA" id="ARBA00022741"/>
    </source>
</evidence>
<evidence type="ECO:0000313" key="9">
    <source>
        <dbReference type="Proteomes" id="UP000326169"/>
    </source>
</evidence>
<dbReference type="InterPro" id="IPR021147">
    <property type="entry name" value="DUF697"/>
</dbReference>
<dbReference type="Pfam" id="PF05128">
    <property type="entry name" value="DUF697"/>
    <property type="match status" value="1"/>
</dbReference>
<evidence type="ECO:0000259" key="7">
    <source>
        <dbReference type="Pfam" id="PF01926"/>
    </source>
</evidence>
<keyword evidence="9" id="KW-1185">Reference proteome</keyword>
<dbReference type="Proteomes" id="UP000326169">
    <property type="component" value="Unassembled WGS sequence"/>
</dbReference>
<evidence type="ECO:0000256" key="5">
    <source>
        <dbReference type="ARBA" id="ARBA00023134"/>
    </source>
</evidence>
<protein>
    <recommendedName>
        <fullName evidence="7">G domain-containing protein</fullName>
    </recommendedName>
</protein>